<organism evidence="17 18">
    <name type="scientific">Magnetofaba australis IT-1</name>
    <dbReference type="NCBI Taxonomy" id="1434232"/>
    <lineage>
        <taxon>Bacteria</taxon>
        <taxon>Pseudomonadati</taxon>
        <taxon>Pseudomonadota</taxon>
        <taxon>Magnetococcia</taxon>
        <taxon>Magnetococcales</taxon>
        <taxon>Magnetococcaceae</taxon>
        <taxon>Magnetofaba</taxon>
    </lineage>
</organism>
<evidence type="ECO:0000256" key="9">
    <source>
        <dbReference type="ARBA" id="ARBA00023239"/>
    </source>
</evidence>
<comment type="catalytic activity">
    <reaction evidence="11 12">
        <text>L-aspartate 4-semialdehyde + pyruvate = (2S,4S)-4-hydroxy-2,3,4,5-tetrahydrodipicolinate + H2O + H(+)</text>
        <dbReference type="Rhea" id="RHEA:34171"/>
        <dbReference type="ChEBI" id="CHEBI:15361"/>
        <dbReference type="ChEBI" id="CHEBI:15377"/>
        <dbReference type="ChEBI" id="CHEBI:15378"/>
        <dbReference type="ChEBI" id="CHEBI:67139"/>
        <dbReference type="ChEBI" id="CHEBI:537519"/>
        <dbReference type="EC" id="4.3.3.7"/>
    </reaction>
</comment>
<dbReference type="HAMAP" id="MF_00418">
    <property type="entry name" value="DapA"/>
    <property type="match status" value="1"/>
</dbReference>
<dbReference type="InterPro" id="IPR002220">
    <property type="entry name" value="DapA-like"/>
</dbReference>
<dbReference type="GO" id="GO:0019877">
    <property type="term" value="P:diaminopimelate biosynthetic process"/>
    <property type="evidence" value="ECO:0007669"/>
    <property type="project" value="UniProtKB-UniRule"/>
</dbReference>
<dbReference type="SUPFAM" id="SSF51569">
    <property type="entry name" value="Aldolase"/>
    <property type="match status" value="1"/>
</dbReference>
<keyword evidence="10 12" id="KW-0704">Schiff base</keyword>
<dbReference type="GO" id="GO:0008840">
    <property type="term" value="F:4-hydroxy-tetrahydrodipicolinate synthase activity"/>
    <property type="evidence" value="ECO:0007669"/>
    <property type="project" value="UniProtKB-UniRule"/>
</dbReference>
<dbReference type="Proteomes" id="UP000194003">
    <property type="component" value="Unassembled WGS sequence"/>
</dbReference>
<dbReference type="Gene3D" id="3.20.20.70">
    <property type="entry name" value="Aldolase class I"/>
    <property type="match status" value="1"/>
</dbReference>
<evidence type="ECO:0000256" key="4">
    <source>
        <dbReference type="ARBA" id="ARBA00012086"/>
    </source>
</evidence>
<feature type="site" description="L-lysine inhibitor binding" evidence="16">
    <location>
        <position position="105"/>
    </location>
</feature>
<evidence type="ECO:0000256" key="5">
    <source>
        <dbReference type="ARBA" id="ARBA00022490"/>
    </source>
</evidence>
<dbReference type="STRING" id="1434232.MAIT1_00421"/>
<evidence type="ECO:0000256" key="14">
    <source>
        <dbReference type="PIRSR" id="PIRSR001365-1"/>
    </source>
</evidence>
<proteinExistence type="inferred from homology"/>
<keyword evidence="5 12" id="KW-0963">Cytoplasm</keyword>
<gene>
    <name evidence="12" type="primary">dapA</name>
    <name evidence="17" type="ORF">MAIT1_00421</name>
</gene>
<dbReference type="InterPro" id="IPR005263">
    <property type="entry name" value="DapA"/>
</dbReference>
<evidence type="ECO:0000256" key="2">
    <source>
        <dbReference type="ARBA" id="ARBA00005120"/>
    </source>
</evidence>
<dbReference type="PIRSF" id="PIRSF001365">
    <property type="entry name" value="DHDPS"/>
    <property type="match status" value="1"/>
</dbReference>
<dbReference type="SMART" id="SM01130">
    <property type="entry name" value="DHDPS"/>
    <property type="match status" value="1"/>
</dbReference>
<dbReference type="PROSITE" id="PS00666">
    <property type="entry name" value="DHDPS_2"/>
    <property type="match status" value="1"/>
</dbReference>
<protein>
    <recommendedName>
        <fullName evidence="4 12">4-hydroxy-tetrahydrodipicolinate synthase</fullName>
        <shortName evidence="12">HTPA synthase</shortName>
        <ecNumber evidence="4 12">4.3.3.7</ecNumber>
    </recommendedName>
</protein>
<dbReference type="PANTHER" id="PTHR12128">
    <property type="entry name" value="DIHYDRODIPICOLINATE SYNTHASE"/>
    <property type="match status" value="1"/>
</dbReference>
<dbReference type="AlphaFoldDB" id="A0A1Y2JYQ2"/>
<sequence>MFPGVMSALITPFADGVFDRDAFAAHIEYQLAGGVDGVVPCGTTGESATLTHDEHKTVITACIEIVAGRVPVLAGTGSNSTAESVELTKFAQSAGADGALLITPYYNKPTQGGLIAHYKAVAEAVELPIVLYNVPGRTALNMLPETVAQLSDLPNVVAIKEATANMEQCSNIHRLCGDKISLISGDDATFLPFLSIGGSGVISVASNLDPKRMSAIYEHWNKGEIAQARAVHEELLILNNLLFCETSPIPVKAAVSMLGFCRDELRLPLLPMSDAPRANLRDELTRLGLPLK</sequence>
<dbReference type="GO" id="GO:0005829">
    <property type="term" value="C:cytosol"/>
    <property type="evidence" value="ECO:0007669"/>
    <property type="project" value="TreeGrafter"/>
</dbReference>
<dbReference type="PRINTS" id="PR00146">
    <property type="entry name" value="DHPICSNTHASE"/>
</dbReference>
<dbReference type="NCBIfam" id="TIGR00674">
    <property type="entry name" value="dapA"/>
    <property type="match status" value="1"/>
</dbReference>
<accession>A0A1Y2JYQ2</accession>
<dbReference type="UniPathway" id="UPA00034">
    <property type="reaction ID" value="UER00017"/>
</dbReference>
<feature type="site" description="L-lysine inhibitor binding" evidence="16">
    <location>
        <position position="83"/>
    </location>
</feature>
<dbReference type="OrthoDB" id="9782828at2"/>
<evidence type="ECO:0000256" key="10">
    <source>
        <dbReference type="ARBA" id="ARBA00023270"/>
    </source>
</evidence>
<evidence type="ECO:0000256" key="1">
    <source>
        <dbReference type="ARBA" id="ARBA00003294"/>
    </source>
</evidence>
<evidence type="ECO:0000256" key="11">
    <source>
        <dbReference type="ARBA" id="ARBA00047836"/>
    </source>
</evidence>
<feature type="site" description="Part of a proton relay during catalysis" evidence="12 16">
    <location>
        <position position="43"/>
    </location>
</feature>
<keyword evidence="8 12" id="KW-0457">Lysine biosynthesis</keyword>
<dbReference type="EC" id="4.3.3.7" evidence="4 12"/>
<keyword evidence="7 12" id="KW-0220">Diaminopimelate biosynthesis</keyword>
<evidence type="ECO:0000256" key="12">
    <source>
        <dbReference type="HAMAP-Rule" id="MF_00418"/>
    </source>
</evidence>
<dbReference type="InterPro" id="IPR013785">
    <property type="entry name" value="Aldolase_TIM"/>
</dbReference>
<keyword evidence="18" id="KW-1185">Reference proteome</keyword>
<evidence type="ECO:0000256" key="13">
    <source>
        <dbReference type="PIRNR" id="PIRNR001365"/>
    </source>
</evidence>
<evidence type="ECO:0000256" key="6">
    <source>
        <dbReference type="ARBA" id="ARBA00022605"/>
    </source>
</evidence>
<dbReference type="GO" id="GO:0009089">
    <property type="term" value="P:lysine biosynthetic process via diaminopimelate"/>
    <property type="evidence" value="ECO:0007669"/>
    <property type="project" value="UniProtKB-UniRule"/>
</dbReference>
<feature type="site" description="Part of a proton relay during catalysis" evidence="12">
    <location>
        <position position="106"/>
    </location>
</feature>
<comment type="caution">
    <text evidence="12">Was originally thought to be a dihydrodipicolinate synthase (DHDPS), catalyzing the condensation of (S)-aspartate-beta-semialdehyde [(S)-ASA] and pyruvate to dihydrodipicolinate (DHDP). However, it was shown in E.coli that the product of the enzymatic reaction is not dihydrodipicolinate but in fact (4S)-4-hydroxy-2,3,4,5-tetrahydro-(2S)-dipicolinic acid (HTPA), and that the consecutive dehydration reaction leading to DHDP is not spontaneous but catalyzed by DapB.</text>
</comment>
<comment type="function">
    <text evidence="1 12">Catalyzes the condensation of (S)-aspartate-beta-semialdehyde [(S)-ASA] and pyruvate to 4-hydroxy-tetrahydrodipicolinate (HTPA).</text>
</comment>
<dbReference type="Pfam" id="PF00701">
    <property type="entry name" value="DHDPS"/>
    <property type="match status" value="1"/>
</dbReference>
<evidence type="ECO:0000256" key="8">
    <source>
        <dbReference type="ARBA" id="ARBA00023154"/>
    </source>
</evidence>
<feature type="site" description="L-lysine inhibitor binding; via carbonyl oxygen" evidence="16">
    <location>
        <position position="48"/>
    </location>
</feature>
<keyword evidence="9 12" id="KW-0456">Lyase</keyword>
<comment type="subunit">
    <text evidence="12">Homotetramer; dimer of dimers.</text>
</comment>
<dbReference type="CDD" id="cd00950">
    <property type="entry name" value="DHDPS"/>
    <property type="match status" value="1"/>
</dbReference>
<feature type="site" description="L-lysine inhibitor binding" evidence="16">
    <location>
        <position position="79"/>
    </location>
</feature>
<reference evidence="17 18" key="1">
    <citation type="journal article" date="2016" name="BMC Genomics">
        <title>Combined genomic and structural analyses of a cultured magnetotactic bacterium reveals its niche adaptation to a dynamic environment.</title>
        <authorList>
            <person name="Araujo A.C."/>
            <person name="Morillo V."/>
            <person name="Cypriano J."/>
            <person name="Teixeira L.C."/>
            <person name="Leao P."/>
            <person name="Lyra S."/>
            <person name="Almeida L.G."/>
            <person name="Bazylinski D.A."/>
            <person name="Vasconcellos A.T."/>
            <person name="Abreu F."/>
            <person name="Lins U."/>
        </authorList>
    </citation>
    <scope>NUCLEOTIDE SEQUENCE [LARGE SCALE GENOMIC DNA]</scope>
    <source>
        <strain evidence="17 18">IT-1</strain>
    </source>
</reference>
<feature type="site" description="L-lysine inhibitor binding" evidence="16">
    <location>
        <position position="106"/>
    </location>
</feature>
<comment type="pathway">
    <text evidence="2 12">Amino-acid biosynthesis; L-lysine biosynthesis via DAP pathway; (S)-tetrahydrodipicolinate from L-aspartate: step 3/4.</text>
</comment>
<evidence type="ECO:0000313" key="18">
    <source>
        <dbReference type="Proteomes" id="UP000194003"/>
    </source>
</evidence>
<feature type="binding site" evidence="12 15">
    <location>
        <position position="202"/>
    </location>
    <ligand>
        <name>pyruvate</name>
        <dbReference type="ChEBI" id="CHEBI:15361"/>
    </ligand>
</feature>
<evidence type="ECO:0000256" key="15">
    <source>
        <dbReference type="PIRSR" id="PIRSR001365-2"/>
    </source>
</evidence>
<comment type="subcellular location">
    <subcellularLocation>
        <location evidence="12">Cytoplasm</location>
    </subcellularLocation>
</comment>
<feature type="binding site" evidence="12 15">
    <location>
        <position position="44"/>
    </location>
    <ligand>
        <name>pyruvate</name>
        <dbReference type="ChEBI" id="CHEBI:15361"/>
    </ligand>
</feature>
<dbReference type="EMBL" id="LVJN01000021">
    <property type="protein sequence ID" value="OSM00017.1"/>
    <property type="molecule type" value="Genomic_DNA"/>
</dbReference>
<evidence type="ECO:0000256" key="7">
    <source>
        <dbReference type="ARBA" id="ARBA00022915"/>
    </source>
</evidence>
<feature type="active site" description="Schiff-base intermediate with substrate" evidence="12 14">
    <location>
        <position position="160"/>
    </location>
</feature>
<dbReference type="RefSeq" id="WP_085446223.1">
    <property type="nucleotide sequence ID" value="NZ_LVJN01000021.1"/>
</dbReference>
<feature type="active site" description="Proton donor/acceptor" evidence="12 14">
    <location>
        <position position="132"/>
    </location>
</feature>
<evidence type="ECO:0000313" key="17">
    <source>
        <dbReference type="EMBL" id="OSM00017.1"/>
    </source>
</evidence>
<dbReference type="InterPro" id="IPR020625">
    <property type="entry name" value="Schiff_base-form_aldolases_AS"/>
</dbReference>
<evidence type="ECO:0000256" key="16">
    <source>
        <dbReference type="PIRSR" id="PIRSR001365-3"/>
    </source>
</evidence>
<evidence type="ECO:0000256" key="3">
    <source>
        <dbReference type="ARBA" id="ARBA00007592"/>
    </source>
</evidence>
<dbReference type="PROSITE" id="PS00665">
    <property type="entry name" value="DHDPS_1"/>
    <property type="match status" value="1"/>
</dbReference>
<keyword evidence="6 12" id="KW-0028">Amino-acid biosynthesis</keyword>
<comment type="caution">
    <text evidence="17">The sequence shown here is derived from an EMBL/GenBank/DDBJ whole genome shotgun (WGS) entry which is preliminary data.</text>
</comment>
<comment type="similarity">
    <text evidence="3 12 13">Belongs to the DapA family.</text>
</comment>
<name>A0A1Y2JYQ2_9PROT</name>
<dbReference type="PANTHER" id="PTHR12128:SF66">
    <property type="entry name" value="4-HYDROXY-2-OXOGLUTARATE ALDOLASE, MITOCHONDRIAL"/>
    <property type="match status" value="1"/>
</dbReference>
<dbReference type="InterPro" id="IPR020624">
    <property type="entry name" value="Schiff_base-form_aldolases_CS"/>
</dbReference>